<evidence type="ECO:0000313" key="2">
    <source>
        <dbReference type="Proteomes" id="UP001596297"/>
    </source>
</evidence>
<name>A0ABW1YGS2_9DEIO</name>
<organism evidence="1 2">
    <name type="scientific">Deinococcus lacus</name>
    <dbReference type="NCBI Taxonomy" id="392561"/>
    <lineage>
        <taxon>Bacteria</taxon>
        <taxon>Thermotogati</taxon>
        <taxon>Deinococcota</taxon>
        <taxon>Deinococci</taxon>
        <taxon>Deinococcales</taxon>
        <taxon>Deinococcaceae</taxon>
        <taxon>Deinococcus</taxon>
    </lineage>
</organism>
<dbReference type="Proteomes" id="UP001596297">
    <property type="component" value="Unassembled WGS sequence"/>
</dbReference>
<gene>
    <name evidence="1" type="ORF">ACFP81_10750</name>
</gene>
<accession>A0ABW1YGS2</accession>
<comment type="caution">
    <text evidence="1">The sequence shown here is derived from an EMBL/GenBank/DDBJ whole genome shotgun (WGS) entry which is preliminary data.</text>
</comment>
<sequence>MTGPITTYAEYLPYLSRINRTDYQDSGTQGHLAALARPLDELALKARTVMLARLIPHAPEDALLLLGRERGLRRYPGEPLATYRTRVLGAWVYWEKAGTLPGLAEVLAQVGFVGEVVEHWQDPDPEHWAEFSVRLLPTAPLPAFPVASLVDLLNELKPAHARLRYVYIDRGQHGWDEGETWDSSEQWDGSWDILYAMEGI</sequence>
<evidence type="ECO:0000313" key="1">
    <source>
        <dbReference type="EMBL" id="MFC6592427.1"/>
    </source>
</evidence>
<protein>
    <submittedName>
        <fullName evidence="1">Phage tail protein</fullName>
    </submittedName>
</protein>
<dbReference type="InterPro" id="IPR006521">
    <property type="entry name" value="Tail_protein_I"/>
</dbReference>
<keyword evidence="2" id="KW-1185">Reference proteome</keyword>
<reference evidence="2" key="1">
    <citation type="journal article" date="2019" name="Int. J. Syst. Evol. Microbiol.">
        <title>The Global Catalogue of Microorganisms (GCM) 10K type strain sequencing project: providing services to taxonomists for standard genome sequencing and annotation.</title>
        <authorList>
            <consortium name="The Broad Institute Genomics Platform"/>
            <consortium name="The Broad Institute Genome Sequencing Center for Infectious Disease"/>
            <person name="Wu L."/>
            <person name="Ma J."/>
        </authorList>
    </citation>
    <scope>NUCLEOTIDE SEQUENCE [LARGE SCALE GENOMIC DNA]</scope>
    <source>
        <strain evidence="2">CGMCC 1.15772</strain>
    </source>
</reference>
<dbReference type="RefSeq" id="WP_380083454.1">
    <property type="nucleotide sequence ID" value="NZ_JBHSWD010000001.1"/>
</dbReference>
<dbReference type="EMBL" id="JBHSWD010000001">
    <property type="protein sequence ID" value="MFC6592427.1"/>
    <property type="molecule type" value="Genomic_DNA"/>
</dbReference>
<proteinExistence type="predicted"/>
<dbReference type="Pfam" id="PF09684">
    <property type="entry name" value="Tail_P2_I"/>
    <property type="match status" value="1"/>
</dbReference>